<sequence length="450" mass="47985">MTTTLPRPLPRPFAFLLGVLLLAVAHTALAAPRIEQWNTAAGARVLFVENHALPMVDVQIDFAAGSAADPAAKAGLASLVRSLLDAGTATLDEQAIADRSADIGAQIGGSTDLDRSSLSVRSLSSARERDAAVALAAELLARPVFPAQVLERERARAIAGLRESLTRPATLAARRFNAAVYPNHPYGTNVTEESLAAVSREDLVAFHRRYYAATGASIAIVGDVDRATAEQIALRLTEGLPRTAPPAPLPPPALPTAGETHIPHPSAQAHILVGQPGMSRQDPDYFPLLVGNYTLGGGGFVSRLTSEVREKRGFAYSVYSYFVPQQVAGIFQIGLQTRGSQAGEALDVVRRTLAGFIAEGPTAAELKSAKDNLINGFGLRLDSNRKILDHVAMIGFYRLPLDWLDTYPRKVEAVTAEQVRDAFARRVRPEHMVTVVAGGDGDTQAKAAAR</sequence>
<dbReference type="AlphaFoldDB" id="A1K3H6"/>
<feature type="domain" description="Peptidase M16 C-terminal" evidence="3">
    <location>
        <begin position="198"/>
        <end position="373"/>
    </location>
</feature>
<dbReference type="HOGENOM" id="CLU_009902_6_0_4"/>
<proteinExistence type="predicted"/>
<evidence type="ECO:0000256" key="1">
    <source>
        <dbReference type="SAM" id="SignalP"/>
    </source>
</evidence>
<dbReference type="InterPro" id="IPR011249">
    <property type="entry name" value="Metalloenz_LuxS/M16"/>
</dbReference>
<evidence type="ECO:0000313" key="4">
    <source>
        <dbReference type="EMBL" id="CAL93381.1"/>
    </source>
</evidence>
<dbReference type="GO" id="GO:0046872">
    <property type="term" value="F:metal ion binding"/>
    <property type="evidence" value="ECO:0007669"/>
    <property type="project" value="InterPro"/>
</dbReference>
<feature type="domain" description="Peptidase M16 N-terminal" evidence="2">
    <location>
        <begin position="44"/>
        <end position="190"/>
    </location>
</feature>
<dbReference type="STRING" id="62928.azo0764"/>
<evidence type="ECO:0000313" key="5">
    <source>
        <dbReference type="Proteomes" id="UP000002588"/>
    </source>
</evidence>
<dbReference type="SUPFAM" id="SSF63411">
    <property type="entry name" value="LuxS/MPP-like metallohydrolase"/>
    <property type="match status" value="2"/>
</dbReference>
<dbReference type="KEGG" id="azo:azo0764"/>
<dbReference type="PANTHER" id="PTHR11851:SF224">
    <property type="entry name" value="PROCESSING PROTEASE"/>
    <property type="match status" value="1"/>
</dbReference>
<keyword evidence="5" id="KW-1185">Reference proteome</keyword>
<dbReference type="InterPro" id="IPR050361">
    <property type="entry name" value="MPP/UQCRC_Complex"/>
</dbReference>
<keyword evidence="1" id="KW-0732">Signal</keyword>
<organism evidence="4 5">
    <name type="scientific">Azoarcus sp. (strain BH72)</name>
    <dbReference type="NCBI Taxonomy" id="418699"/>
    <lineage>
        <taxon>Bacteria</taxon>
        <taxon>Pseudomonadati</taxon>
        <taxon>Pseudomonadota</taxon>
        <taxon>Betaproteobacteria</taxon>
        <taxon>Rhodocyclales</taxon>
        <taxon>Zoogloeaceae</taxon>
        <taxon>Azoarcus</taxon>
    </lineage>
</organism>
<name>A1K3H6_AZOSB</name>
<protein>
    <submittedName>
        <fullName evidence="4">Probable Zn dependent peptidase</fullName>
    </submittedName>
</protein>
<dbReference type="InterPro" id="IPR007863">
    <property type="entry name" value="Peptidase_M16_C"/>
</dbReference>
<evidence type="ECO:0000259" key="3">
    <source>
        <dbReference type="Pfam" id="PF05193"/>
    </source>
</evidence>
<dbReference type="Pfam" id="PF00675">
    <property type="entry name" value="Peptidase_M16"/>
    <property type="match status" value="1"/>
</dbReference>
<accession>A1K3H6</accession>
<dbReference type="KEGG" id="aoa:dqs_0839"/>
<feature type="signal peptide" evidence="1">
    <location>
        <begin position="1"/>
        <end position="30"/>
    </location>
</feature>
<gene>
    <name evidence="4" type="ordered locus">azo0764</name>
</gene>
<dbReference type="Pfam" id="PF05193">
    <property type="entry name" value="Peptidase_M16_C"/>
    <property type="match status" value="1"/>
</dbReference>
<dbReference type="EMBL" id="AM406670">
    <property type="protein sequence ID" value="CAL93381.1"/>
    <property type="molecule type" value="Genomic_DNA"/>
</dbReference>
<dbReference type="MEROPS" id="M16.970"/>
<dbReference type="PANTHER" id="PTHR11851">
    <property type="entry name" value="METALLOPROTEASE"/>
    <property type="match status" value="1"/>
</dbReference>
<dbReference type="OrthoDB" id="9811314at2"/>
<dbReference type="eggNOG" id="COG0612">
    <property type="taxonomic scope" value="Bacteria"/>
</dbReference>
<reference evidence="4 5" key="1">
    <citation type="journal article" date="2006" name="Nat. Biotechnol.">
        <title>Complete genome of the mutualistic, N2-fixing grass endophyte Azoarcus sp. strain BH72.</title>
        <authorList>
            <person name="Krause A."/>
            <person name="Ramakumar A."/>
            <person name="Bartels D."/>
            <person name="Battistoni F."/>
            <person name="Bekel T."/>
            <person name="Boch J."/>
            <person name="Boehm M."/>
            <person name="Friedrich F."/>
            <person name="Hurek T."/>
            <person name="Krause L."/>
            <person name="Linke B."/>
            <person name="McHardy A.C."/>
            <person name="Sarkar A."/>
            <person name="Schneiker S."/>
            <person name="Syed A.A."/>
            <person name="Thauer R."/>
            <person name="Vorhoelter F.-J."/>
            <person name="Weidner S."/>
            <person name="Puehler A."/>
            <person name="Reinhold-Hurek B."/>
            <person name="Kaiser O."/>
            <person name="Goesmann A."/>
        </authorList>
    </citation>
    <scope>NUCLEOTIDE SEQUENCE [LARGE SCALE GENOMIC DNA]</scope>
    <source>
        <strain evidence="4 5">BH72</strain>
    </source>
</reference>
<dbReference type="Gene3D" id="3.30.830.10">
    <property type="entry name" value="Metalloenzyme, LuxS/M16 peptidase-like"/>
    <property type="match status" value="2"/>
</dbReference>
<dbReference type="Proteomes" id="UP000002588">
    <property type="component" value="Chromosome"/>
</dbReference>
<dbReference type="InterPro" id="IPR011765">
    <property type="entry name" value="Pept_M16_N"/>
</dbReference>
<evidence type="ECO:0000259" key="2">
    <source>
        <dbReference type="Pfam" id="PF00675"/>
    </source>
</evidence>
<feature type="chain" id="PRO_5002635244" evidence="1">
    <location>
        <begin position="31"/>
        <end position="450"/>
    </location>
</feature>
<dbReference type="RefSeq" id="WP_011764498.1">
    <property type="nucleotide sequence ID" value="NC_008702.1"/>
</dbReference>